<dbReference type="EMBL" id="JAECZA010000226">
    <property type="protein sequence ID" value="MBH8576197.1"/>
    <property type="molecule type" value="Genomic_DNA"/>
</dbReference>
<evidence type="ECO:0000313" key="2">
    <source>
        <dbReference type="Proteomes" id="UP000662314"/>
    </source>
</evidence>
<reference evidence="1 2" key="1">
    <citation type="journal article" date="2021" name="Int. J. Syst. Evol. Microbiol.">
        <title>Amazonocrinis nigriterrae gen. nov., sp. nov., Atlanticothrix silvestris gen. nov., sp. nov. and Dendronalium phyllosphericum gen. nov., sp. nov., nostocacean cyanobacteria from Brazilian environments.</title>
        <authorList>
            <person name="Alvarenga D.O."/>
            <person name="Andreote A.P.D."/>
            <person name="Branco L.H.Z."/>
            <person name="Delbaje E."/>
            <person name="Cruz R.B."/>
            <person name="Varani A.M."/>
            <person name="Fiore M.F."/>
        </authorList>
    </citation>
    <scope>NUCLEOTIDE SEQUENCE [LARGE SCALE GENOMIC DNA]</scope>
    <source>
        <strain evidence="1 2">CENA369</strain>
    </source>
</reference>
<organism evidence="1 2">
    <name type="scientific">Dendronalium phyllosphericum CENA369</name>
    <dbReference type="NCBI Taxonomy" id="1725256"/>
    <lineage>
        <taxon>Bacteria</taxon>
        <taxon>Bacillati</taxon>
        <taxon>Cyanobacteriota</taxon>
        <taxon>Cyanophyceae</taxon>
        <taxon>Nostocales</taxon>
        <taxon>Nostocaceae</taxon>
        <taxon>Dendronalium</taxon>
        <taxon>Dendronalium phyllosphericum</taxon>
    </lineage>
</organism>
<protein>
    <submittedName>
        <fullName evidence="1">Uncharacterized protein</fullName>
    </submittedName>
</protein>
<dbReference type="Proteomes" id="UP000662314">
    <property type="component" value="Unassembled WGS sequence"/>
</dbReference>
<name>A0A8J7IIY2_9NOST</name>
<dbReference type="AlphaFoldDB" id="A0A8J7IIY2"/>
<sequence>MCIDETIATDIREAVVRVSLYLEDFGSHISHLDFSIENLEDLKEEFAEGTDKESIDTYLYAALSRIKSTRKQLKEDIKIIKSYLNHFVESSNKIPEFTYRDKI</sequence>
<proteinExistence type="predicted"/>
<keyword evidence="2" id="KW-1185">Reference proteome</keyword>
<comment type="caution">
    <text evidence="1">The sequence shown here is derived from an EMBL/GenBank/DDBJ whole genome shotgun (WGS) entry which is preliminary data.</text>
</comment>
<gene>
    <name evidence="1" type="ORF">I8752_25030</name>
</gene>
<accession>A0A8J7IIY2</accession>
<evidence type="ECO:0000313" key="1">
    <source>
        <dbReference type="EMBL" id="MBH8576197.1"/>
    </source>
</evidence>
<dbReference type="RefSeq" id="WP_214434937.1">
    <property type="nucleotide sequence ID" value="NZ_CAWPUQ010000153.1"/>
</dbReference>